<keyword evidence="4" id="KW-1185">Reference proteome</keyword>
<reference evidence="2 3" key="1">
    <citation type="submission" date="2018-01" db="EMBL/GenBank/DDBJ databases">
        <title>Draft genome sequences of Chryseobacterium lactis NCTC11390, Chryseobacterium oncorhynchi 701B-08, and Chryseobacterium viscerum 687B-08.</title>
        <authorList>
            <person name="Jeong J.-J."/>
            <person name="Lee Y.J."/>
            <person name="Park B."/>
            <person name="Choi I.-G."/>
            <person name="Kim K.D."/>
        </authorList>
    </citation>
    <scope>NUCLEOTIDE SEQUENCE [LARGE SCALE GENOMIC DNA]</scope>
    <source>
        <strain evidence="2 3">NCTC11390</strain>
    </source>
</reference>
<dbReference type="OrthoDB" id="981968at2"/>
<dbReference type="Proteomes" id="UP000279972">
    <property type="component" value="Chromosome"/>
</dbReference>
<evidence type="ECO:0000313" key="1">
    <source>
        <dbReference type="EMBL" id="AZA82442.1"/>
    </source>
</evidence>
<accession>A0A3G6RL94</accession>
<evidence type="ECO:0000313" key="3">
    <source>
        <dbReference type="Proteomes" id="UP000236262"/>
    </source>
</evidence>
<organism evidence="2 3">
    <name type="scientific">Chryseobacterium lactis</name>
    <dbReference type="NCBI Taxonomy" id="1241981"/>
    <lineage>
        <taxon>Bacteria</taxon>
        <taxon>Pseudomonadati</taxon>
        <taxon>Bacteroidota</taxon>
        <taxon>Flavobacteriia</taxon>
        <taxon>Flavobacteriales</taxon>
        <taxon>Weeksellaceae</taxon>
        <taxon>Chryseobacterium group</taxon>
        <taxon>Chryseobacterium</taxon>
    </lineage>
</organism>
<evidence type="ECO:0008006" key="5">
    <source>
        <dbReference type="Google" id="ProtNLM"/>
    </source>
</evidence>
<reference evidence="1 4" key="2">
    <citation type="submission" date="2018-11" db="EMBL/GenBank/DDBJ databases">
        <title>Proposal to divide the Flavobacteriaceae and reorganize its genera based on Amino Acid Identity values calculated from whole genome sequences.</title>
        <authorList>
            <person name="Nicholson A.C."/>
            <person name="Gulvik C.A."/>
            <person name="Whitney A.M."/>
            <person name="Humrighouse B.W."/>
            <person name="Bell M."/>
            <person name="Holmes B."/>
            <person name="Steigerwalt A.G."/>
            <person name="Villarma A."/>
            <person name="Sheth M."/>
            <person name="Batra D."/>
            <person name="Pryor J."/>
            <person name="Bernardet J.-F."/>
            <person name="Hugo C."/>
            <person name="Kampfer P."/>
            <person name="Newman J."/>
            <person name="McQuiston J.R."/>
        </authorList>
    </citation>
    <scope>NUCLEOTIDE SEQUENCE [LARGE SCALE GENOMIC DNA]</scope>
    <source>
        <strain evidence="1 4">KC_1864</strain>
    </source>
</reference>
<proteinExistence type="predicted"/>
<dbReference type="RefSeq" id="WP_103290844.1">
    <property type="nucleotide sequence ID" value="NZ_CP033924.1"/>
</dbReference>
<protein>
    <recommendedName>
        <fullName evidence="5">Glycosaminoglycan attachment site</fullName>
    </recommendedName>
</protein>
<name>A0A3G6RL94_CHRLC</name>
<evidence type="ECO:0000313" key="4">
    <source>
        <dbReference type="Proteomes" id="UP000279972"/>
    </source>
</evidence>
<dbReference type="Proteomes" id="UP000236262">
    <property type="component" value="Unassembled WGS sequence"/>
</dbReference>
<dbReference type="EMBL" id="CP033924">
    <property type="protein sequence ID" value="AZA82442.1"/>
    <property type="molecule type" value="Genomic_DNA"/>
</dbReference>
<sequence length="354" mass="41462">MLDLFENLSGVKQCKEFKFVRDNLFSEKRILSSWVEKFVDRDGKIVREFQEKFYNSFWEFYLFSVITELRFKVDFSKNTPDFVINSPTNILIEAVVAEIKTGGKQFEERTIEDNISMLIPPQLQLDFYQVLDEAVVRHSNSFLTKWEKYEKTYSKQSFVTGDEPFIIAISSYDQINYGREYIYSMMALLFGLYYDPSIDDYIPKTSVTKPQSNAQIPIGLFNDTKYEDVSAVLFSCTTTLGKLTSLAKSDSNLGHYNHVVNIRQISDDPSFLLQHVSPEDPEKLSDGLFLLHNPYARNRCDRSIFKDSNIIQIYLDNDQFRFEGNRPPIISRFNSFAKMPDHFFQRIINTFNRR</sequence>
<gene>
    <name evidence="2" type="ORF">C1637_08405</name>
    <name evidence="1" type="ORF">EG342_11290</name>
</gene>
<dbReference type="EMBL" id="PPEH01000003">
    <property type="protein sequence ID" value="PNW13882.1"/>
    <property type="molecule type" value="Genomic_DNA"/>
</dbReference>
<dbReference type="AlphaFoldDB" id="A0A3G6RL94"/>
<dbReference type="KEGG" id="clac:EG342_11290"/>
<evidence type="ECO:0000313" key="2">
    <source>
        <dbReference type="EMBL" id="PNW13882.1"/>
    </source>
</evidence>